<comment type="domain">
    <text evidence="4">The PPC domain mediates interactions between AHL proteins.</text>
</comment>
<gene>
    <name evidence="7" type="ORF">HAX54_049043</name>
</gene>
<keyword evidence="1 4" id="KW-0805">Transcription regulation</keyword>
<dbReference type="InterPro" id="IPR039605">
    <property type="entry name" value="AHL"/>
</dbReference>
<name>A0ABS8SUH4_DATST</name>
<feature type="compositionally biased region" description="Pro residues" evidence="5">
    <location>
        <begin position="10"/>
        <end position="35"/>
    </location>
</feature>
<dbReference type="Pfam" id="PF03479">
    <property type="entry name" value="PCC"/>
    <property type="match status" value="1"/>
</dbReference>
<feature type="region of interest" description="Disordered" evidence="5">
    <location>
        <begin position="215"/>
        <end position="234"/>
    </location>
</feature>
<comment type="function">
    <text evidence="4">Transcription factor that specifically binds AT-rich DNA sequences related to the nuclear matrix attachment regions (MARs).</text>
</comment>
<dbReference type="InterPro" id="IPR005175">
    <property type="entry name" value="PPC_dom"/>
</dbReference>
<keyword evidence="8" id="KW-1185">Reference proteome</keyword>
<evidence type="ECO:0000259" key="6">
    <source>
        <dbReference type="PROSITE" id="PS51742"/>
    </source>
</evidence>
<protein>
    <recommendedName>
        <fullName evidence="4">AT-hook motif nuclear-localized protein</fullName>
    </recommendedName>
</protein>
<comment type="caution">
    <text evidence="7">The sequence shown here is derived from an EMBL/GenBank/DDBJ whole genome shotgun (WGS) entry which is preliminary data.</text>
</comment>
<dbReference type="PROSITE" id="PS51742">
    <property type="entry name" value="PPC"/>
    <property type="match status" value="1"/>
</dbReference>
<organism evidence="7 8">
    <name type="scientific">Datura stramonium</name>
    <name type="common">Jimsonweed</name>
    <name type="synonym">Common thornapple</name>
    <dbReference type="NCBI Taxonomy" id="4076"/>
    <lineage>
        <taxon>Eukaryota</taxon>
        <taxon>Viridiplantae</taxon>
        <taxon>Streptophyta</taxon>
        <taxon>Embryophyta</taxon>
        <taxon>Tracheophyta</taxon>
        <taxon>Spermatophyta</taxon>
        <taxon>Magnoliopsida</taxon>
        <taxon>eudicotyledons</taxon>
        <taxon>Gunneridae</taxon>
        <taxon>Pentapetalae</taxon>
        <taxon>asterids</taxon>
        <taxon>lamiids</taxon>
        <taxon>Solanales</taxon>
        <taxon>Solanaceae</taxon>
        <taxon>Solanoideae</taxon>
        <taxon>Datureae</taxon>
        <taxon>Datura</taxon>
    </lineage>
</organism>
<accession>A0ABS8SUH4</accession>
<evidence type="ECO:0000256" key="2">
    <source>
        <dbReference type="ARBA" id="ARBA00023125"/>
    </source>
</evidence>
<dbReference type="Proteomes" id="UP000823775">
    <property type="component" value="Unassembled WGS sequence"/>
</dbReference>
<comment type="subcellular location">
    <subcellularLocation>
        <location evidence="4">Nucleus</location>
    </subcellularLocation>
</comment>
<dbReference type="CDD" id="cd11378">
    <property type="entry name" value="DUF296"/>
    <property type="match status" value="1"/>
</dbReference>
<keyword evidence="2 4" id="KW-0238">DNA-binding</keyword>
<evidence type="ECO:0000256" key="1">
    <source>
        <dbReference type="ARBA" id="ARBA00023015"/>
    </source>
</evidence>
<sequence>MSYQHVHEGPYPPPGYGPPPPQPQGYPPPGMPAPPGFYDGGYPAPPPPLGPHSYQGYFNDQYPPPPPQHAYHGQGGGYYGDDNGCSSFLRGCLATLCCCCLLEECFGILSATGVIRKVTLQQFAGGGTMTYKDQFIIISLSGSFLLSENNGRRSRTGRLSVSLARQDGRVFGSVVAGMLTAATPVDVVSIVEKGVKPNSEAPSLTQPLNILNFGAPVTETSSPSPSASSHSADEKGVLSVESVVEFENLLAGQEVMAKKMVGLSVKNKEEEYHDMSLHLERYT</sequence>
<proteinExistence type="predicted"/>
<dbReference type="Gene3D" id="3.30.1330.80">
    <property type="entry name" value="Hypothetical protein, similar to alpha- acetolactate decarboxylase, domain 2"/>
    <property type="match status" value="1"/>
</dbReference>
<feature type="domain" description="PPC" evidence="6">
    <location>
        <begin position="72"/>
        <end position="214"/>
    </location>
</feature>
<keyword evidence="4" id="KW-0539">Nucleus</keyword>
<dbReference type="EMBL" id="JACEIK010000823">
    <property type="protein sequence ID" value="MCD7462652.1"/>
    <property type="molecule type" value="Genomic_DNA"/>
</dbReference>
<dbReference type="PANTHER" id="PTHR31500">
    <property type="entry name" value="AT-HOOK MOTIF NUCLEAR-LOCALIZED PROTEIN 9"/>
    <property type="match status" value="1"/>
</dbReference>
<evidence type="ECO:0000313" key="8">
    <source>
        <dbReference type="Proteomes" id="UP000823775"/>
    </source>
</evidence>
<evidence type="ECO:0000313" key="7">
    <source>
        <dbReference type="EMBL" id="MCD7462652.1"/>
    </source>
</evidence>
<dbReference type="SUPFAM" id="SSF117856">
    <property type="entry name" value="AF0104/ALDC/Ptd012-like"/>
    <property type="match status" value="1"/>
</dbReference>
<dbReference type="PANTHER" id="PTHR31500:SF110">
    <property type="entry name" value="AT-HOOK MOTIF NUCLEAR-LOCALIZED PROTEIN"/>
    <property type="match status" value="1"/>
</dbReference>
<evidence type="ECO:0000256" key="3">
    <source>
        <dbReference type="ARBA" id="ARBA00023163"/>
    </source>
</evidence>
<evidence type="ECO:0000256" key="5">
    <source>
        <dbReference type="SAM" id="MobiDB-lite"/>
    </source>
</evidence>
<feature type="non-terminal residue" evidence="7">
    <location>
        <position position="283"/>
    </location>
</feature>
<dbReference type="SUPFAM" id="SSF81995">
    <property type="entry name" value="beta-sandwich domain of Sec23/24"/>
    <property type="match status" value="1"/>
</dbReference>
<feature type="region of interest" description="Disordered" evidence="5">
    <location>
        <begin position="1"/>
        <end position="70"/>
    </location>
</feature>
<reference evidence="7 8" key="1">
    <citation type="journal article" date="2021" name="BMC Genomics">
        <title>Datura genome reveals duplications of psychoactive alkaloid biosynthetic genes and high mutation rate following tissue culture.</title>
        <authorList>
            <person name="Rajewski A."/>
            <person name="Carter-House D."/>
            <person name="Stajich J."/>
            <person name="Litt A."/>
        </authorList>
    </citation>
    <scope>NUCLEOTIDE SEQUENCE [LARGE SCALE GENOMIC DNA]</scope>
    <source>
        <strain evidence="7">AR-01</strain>
    </source>
</reference>
<feature type="compositionally biased region" description="Low complexity" evidence="5">
    <location>
        <begin position="221"/>
        <end position="230"/>
    </location>
</feature>
<keyword evidence="3 4" id="KW-0804">Transcription</keyword>
<evidence type="ECO:0000256" key="4">
    <source>
        <dbReference type="RuleBase" id="RU367031"/>
    </source>
</evidence>